<evidence type="ECO:0000313" key="15">
    <source>
        <dbReference type="Proteomes" id="UP000536835"/>
    </source>
</evidence>
<dbReference type="PANTHER" id="PTHR30534">
    <property type="entry name" value="FLAGELLAR MOTOR SWITCH PROTEIN FLIG"/>
    <property type="match status" value="1"/>
</dbReference>
<organism evidence="14 15">
    <name type="scientific">Parvularcula mediterranea</name>
    <dbReference type="NCBI Taxonomy" id="2732508"/>
    <lineage>
        <taxon>Bacteria</taxon>
        <taxon>Pseudomonadati</taxon>
        <taxon>Pseudomonadota</taxon>
        <taxon>Alphaproteobacteria</taxon>
        <taxon>Parvularculales</taxon>
        <taxon>Parvularculaceae</taxon>
        <taxon>Parvularcula</taxon>
    </lineage>
</organism>
<evidence type="ECO:0000256" key="6">
    <source>
        <dbReference type="ARBA" id="ARBA00022500"/>
    </source>
</evidence>
<protein>
    <recommendedName>
        <fullName evidence="4">Flagellar motor switch protein FliG</fullName>
    </recommendedName>
</protein>
<evidence type="ECO:0000256" key="9">
    <source>
        <dbReference type="ARBA" id="ARBA00023143"/>
    </source>
</evidence>
<evidence type="ECO:0000313" key="14">
    <source>
        <dbReference type="EMBL" id="NNU17437.1"/>
    </source>
</evidence>
<dbReference type="RefSeq" id="WP_173200863.1">
    <property type="nucleotide sequence ID" value="NZ_JABFCX010000003.1"/>
</dbReference>
<evidence type="ECO:0000256" key="3">
    <source>
        <dbReference type="ARBA" id="ARBA00010299"/>
    </source>
</evidence>
<evidence type="ECO:0000256" key="2">
    <source>
        <dbReference type="ARBA" id="ARBA00004413"/>
    </source>
</evidence>
<dbReference type="InterPro" id="IPR023087">
    <property type="entry name" value="Flg_Motor_Flig_C"/>
</dbReference>
<evidence type="ECO:0000256" key="4">
    <source>
        <dbReference type="ARBA" id="ARBA00021870"/>
    </source>
</evidence>
<keyword evidence="14" id="KW-0969">Cilium</keyword>
<comment type="caution">
    <text evidence="14">The sequence shown here is derived from an EMBL/GenBank/DDBJ whole genome shotgun (WGS) entry which is preliminary data.</text>
</comment>
<dbReference type="Proteomes" id="UP000536835">
    <property type="component" value="Unassembled WGS sequence"/>
</dbReference>
<dbReference type="PANTHER" id="PTHR30534:SF0">
    <property type="entry name" value="FLAGELLAR MOTOR SWITCH PROTEIN FLIG"/>
    <property type="match status" value="1"/>
</dbReference>
<dbReference type="GO" id="GO:0071973">
    <property type="term" value="P:bacterial-type flagellum-dependent cell motility"/>
    <property type="evidence" value="ECO:0007669"/>
    <property type="project" value="InterPro"/>
</dbReference>
<dbReference type="PRINTS" id="PR00954">
    <property type="entry name" value="FLGMOTORFLIG"/>
</dbReference>
<dbReference type="GO" id="GO:0003774">
    <property type="term" value="F:cytoskeletal motor activity"/>
    <property type="evidence" value="ECO:0007669"/>
    <property type="project" value="InterPro"/>
</dbReference>
<keyword evidence="5" id="KW-1003">Cell membrane</keyword>
<evidence type="ECO:0000256" key="10">
    <source>
        <dbReference type="ARBA" id="ARBA00025598"/>
    </source>
</evidence>
<keyword evidence="14" id="KW-0966">Cell projection</keyword>
<sequence length="340" mass="37885">MPTVKIRNECDALTGPEKVAVMLLTLGEEQAGPLLERMDDSEVRIITRSMATLGSITGEVLEELITRFTSQFSQGGSVIGSADSTERMLRSFLPADRVVDIMNYIRGPAGSTTWEKIGMVDNNMLAKYLNGEHPQTIAVVLSKIDPDQAAHVLNNLPEKAVPDVLQRMISMNSVPKEVLADIEEMLQRDLMLNFQSSQETNNLNHMAEIFNRTESEKSDQLLEGLKDAHEEEVWQIKQLMFTFDDLMELDPHSLRTVIRSCESDTLTYALKGCDGETRNKIVGNLSERARAILIDNMDTLGPVLMRDVEAAKATMVRKAKELAEAGVIVIERGAESQMVY</sequence>
<accession>A0A7Y3W6K3</accession>
<keyword evidence="6" id="KW-0145">Chemotaxis</keyword>
<evidence type="ECO:0000256" key="7">
    <source>
        <dbReference type="ARBA" id="ARBA00022779"/>
    </source>
</evidence>
<keyword evidence="8" id="KW-0472">Membrane</keyword>
<name>A0A7Y3W6K3_9PROT</name>
<dbReference type="GO" id="GO:0009425">
    <property type="term" value="C:bacterial-type flagellum basal body"/>
    <property type="evidence" value="ECO:0007669"/>
    <property type="project" value="UniProtKB-SubCell"/>
</dbReference>
<dbReference type="SUPFAM" id="SSF48029">
    <property type="entry name" value="FliG"/>
    <property type="match status" value="2"/>
</dbReference>
<dbReference type="Gene3D" id="1.10.220.30">
    <property type="match status" value="3"/>
</dbReference>
<proteinExistence type="inferred from homology"/>
<feature type="domain" description="Flagellar motor switch protein FliG middle" evidence="12">
    <location>
        <begin position="124"/>
        <end position="194"/>
    </location>
</feature>
<gene>
    <name evidence="14" type="primary">fliG</name>
    <name evidence="14" type="ORF">HK107_13980</name>
</gene>
<dbReference type="Pfam" id="PF14841">
    <property type="entry name" value="FliG_M"/>
    <property type="match status" value="1"/>
</dbReference>
<evidence type="ECO:0000256" key="8">
    <source>
        <dbReference type="ARBA" id="ARBA00023136"/>
    </source>
</evidence>
<comment type="function">
    <text evidence="10">FliG is one of three proteins (FliG, FliN, FliM) that forms the rotor-mounted switch complex (C ring), located at the base of the basal body. This complex interacts with the CheY and CheZ chemotaxis proteins, in addition to contacting components of the motor that determine the direction of flagellar rotation.</text>
</comment>
<evidence type="ECO:0000259" key="12">
    <source>
        <dbReference type="Pfam" id="PF14841"/>
    </source>
</evidence>
<evidence type="ECO:0000259" key="11">
    <source>
        <dbReference type="Pfam" id="PF01706"/>
    </source>
</evidence>
<keyword evidence="7" id="KW-0283">Flagellar rotation</keyword>
<keyword evidence="15" id="KW-1185">Reference proteome</keyword>
<evidence type="ECO:0000259" key="13">
    <source>
        <dbReference type="Pfam" id="PF14842"/>
    </source>
</evidence>
<dbReference type="InterPro" id="IPR000090">
    <property type="entry name" value="Flg_Motor_Flig"/>
</dbReference>
<keyword evidence="9" id="KW-0975">Bacterial flagellum</keyword>
<dbReference type="InterPro" id="IPR032779">
    <property type="entry name" value="FliG_M"/>
</dbReference>
<feature type="domain" description="Flagellar motor switch protein FliG N-terminal" evidence="13">
    <location>
        <begin position="13"/>
        <end position="114"/>
    </location>
</feature>
<dbReference type="GO" id="GO:0005886">
    <property type="term" value="C:plasma membrane"/>
    <property type="evidence" value="ECO:0007669"/>
    <property type="project" value="UniProtKB-SubCell"/>
</dbReference>
<dbReference type="Pfam" id="PF14842">
    <property type="entry name" value="FliG_N"/>
    <property type="match status" value="1"/>
</dbReference>
<comment type="similarity">
    <text evidence="3">Belongs to the FliG family.</text>
</comment>
<evidence type="ECO:0000256" key="1">
    <source>
        <dbReference type="ARBA" id="ARBA00004117"/>
    </source>
</evidence>
<reference evidence="14 15" key="1">
    <citation type="submission" date="2020-05" db="EMBL/GenBank/DDBJ databases">
        <title>Parvularcula mediterraneae sp. nov., isolated from polypropylene straw from shallow seawater of the seashore of Laganas in Zakynthos island, Greece.</title>
        <authorList>
            <person name="Szabo I."/>
            <person name="Al-Omari J."/>
            <person name="Rado J."/>
            <person name="Szerdahelyi G.S."/>
        </authorList>
    </citation>
    <scope>NUCLEOTIDE SEQUENCE [LARGE SCALE GENOMIC DNA]</scope>
    <source>
        <strain evidence="14 15">ZS-1/3</strain>
    </source>
</reference>
<dbReference type="InterPro" id="IPR011002">
    <property type="entry name" value="FliG_a-hlx"/>
</dbReference>
<keyword evidence="14" id="KW-0282">Flagellum</keyword>
<dbReference type="EMBL" id="JABFCX010000003">
    <property type="protein sequence ID" value="NNU17437.1"/>
    <property type="molecule type" value="Genomic_DNA"/>
</dbReference>
<dbReference type="Pfam" id="PF01706">
    <property type="entry name" value="FliG_C"/>
    <property type="match status" value="1"/>
</dbReference>
<feature type="domain" description="Flagellar motor switch protein FliG C-terminal" evidence="11">
    <location>
        <begin position="224"/>
        <end position="330"/>
    </location>
</feature>
<dbReference type="GO" id="GO:0006935">
    <property type="term" value="P:chemotaxis"/>
    <property type="evidence" value="ECO:0007669"/>
    <property type="project" value="UniProtKB-KW"/>
</dbReference>
<evidence type="ECO:0000256" key="5">
    <source>
        <dbReference type="ARBA" id="ARBA00022475"/>
    </source>
</evidence>
<comment type="subcellular location">
    <subcellularLocation>
        <location evidence="1">Bacterial flagellum basal body</location>
    </subcellularLocation>
    <subcellularLocation>
        <location evidence="2">Cell membrane</location>
        <topology evidence="2">Peripheral membrane protein</topology>
        <orientation evidence="2">Cytoplasmic side</orientation>
    </subcellularLocation>
</comment>
<dbReference type="AlphaFoldDB" id="A0A7Y3W6K3"/>
<dbReference type="InterPro" id="IPR028263">
    <property type="entry name" value="FliG_N"/>
</dbReference>